<protein>
    <submittedName>
        <fullName evidence="2">Uncharacterized protein</fullName>
    </submittedName>
</protein>
<evidence type="ECO:0000313" key="2">
    <source>
        <dbReference type="WBParaSite" id="PDA_v2.g23649.t1"/>
    </source>
</evidence>
<evidence type="ECO:0000313" key="1">
    <source>
        <dbReference type="Proteomes" id="UP000887578"/>
    </source>
</evidence>
<dbReference type="Proteomes" id="UP000887578">
    <property type="component" value="Unplaced"/>
</dbReference>
<dbReference type="AlphaFoldDB" id="A0A914Q401"/>
<reference evidence="2" key="1">
    <citation type="submission" date="2022-11" db="UniProtKB">
        <authorList>
            <consortium name="WormBaseParasite"/>
        </authorList>
    </citation>
    <scope>IDENTIFICATION</scope>
</reference>
<proteinExistence type="predicted"/>
<name>A0A914Q401_9BILA</name>
<accession>A0A914Q401</accession>
<organism evidence="1 2">
    <name type="scientific">Panagrolaimus davidi</name>
    <dbReference type="NCBI Taxonomy" id="227884"/>
    <lineage>
        <taxon>Eukaryota</taxon>
        <taxon>Metazoa</taxon>
        <taxon>Ecdysozoa</taxon>
        <taxon>Nematoda</taxon>
        <taxon>Chromadorea</taxon>
        <taxon>Rhabditida</taxon>
        <taxon>Tylenchina</taxon>
        <taxon>Panagrolaimomorpha</taxon>
        <taxon>Panagrolaimoidea</taxon>
        <taxon>Panagrolaimidae</taxon>
        <taxon>Panagrolaimus</taxon>
    </lineage>
</organism>
<keyword evidence="1" id="KW-1185">Reference proteome</keyword>
<sequence>MYQIQPLKNQFDTFLSEMSFNDANIYKLLETLEIYKFEKLKNSLGNYLIFTWAENQAREKAADYESLEDQQKLIK</sequence>
<dbReference type="WBParaSite" id="PDA_v2.g23649.t1">
    <property type="protein sequence ID" value="PDA_v2.g23649.t1"/>
    <property type="gene ID" value="PDA_v2.g23649"/>
</dbReference>